<evidence type="ECO:0000313" key="2">
    <source>
        <dbReference type="Proteomes" id="UP001329151"/>
    </source>
</evidence>
<dbReference type="EMBL" id="AP028947">
    <property type="protein sequence ID" value="BET26600.1"/>
    <property type="molecule type" value="Genomic_DNA"/>
</dbReference>
<dbReference type="Pfam" id="PF12261">
    <property type="entry name" value="T_hemolysin"/>
    <property type="match status" value="1"/>
</dbReference>
<accession>A0AA86J7Q5</accession>
<reference evidence="1 2" key="1">
    <citation type="submission" date="2023-10" db="EMBL/GenBank/DDBJ databases">
        <title>Complete Genome Sequence of Limnobacter thiooxidans CS-K2T, Isolated from freshwater lake sediments in Bavaria, Germany.</title>
        <authorList>
            <person name="Naruki M."/>
            <person name="Watanabe A."/>
            <person name="Warashina T."/>
            <person name="Morita T."/>
            <person name="Arakawa K."/>
        </authorList>
    </citation>
    <scope>NUCLEOTIDE SEQUENCE [LARGE SCALE GENOMIC DNA]</scope>
    <source>
        <strain evidence="1 2">CS-K2</strain>
    </source>
</reference>
<sequence>MKPLDYHTRQPQTAQAVLSDLRCEEDDIRRFIVHTFAHHYNASIETFCDHLLGVCTPQGQLCAAAGYNLAEEGTLFLEQYLDLPLEQHVQQQLGLEIQRSDIAEVGNLAATHAGGARMLIELMTQHLHKEGRRWVAFTATRSLINSFKRLGLSPVILAPALPERVKNPAAWGSYYAQTPFVAIGDIQLGHARLGAHQ</sequence>
<dbReference type="InterPro" id="IPR022050">
    <property type="entry name" value="T_hemolysin"/>
</dbReference>
<protein>
    <submittedName>
        <fullName evidence="1">Thermostable hemolysin</fullName>
    </submittedName>
</protein>
<dbReference type="Proteomes" id="UP001329151">
    <property type="component" value="Chromosome"/>
</dbReference>
<dbReference type="KEGG" id="lto:RGQ30_21010"/>
<evidence type="ECO:0000313" key="1">
    <source>
        <dbReference type="EMBL" id="BET26600.1"/>
    </source>
</evidence>
<organism evidence="1 2">
    <name type="scientific">Limnobacter thiooxidans</name>
    <dbReference type="NCBI Taxonomy" id="131080"/>
    <lineage>
        <taxon>Bacteria</taxon>
        <taxon>Pseudomonadati</taxon>
        <taxon>Pseudomonadota</taxon>
        <taxon>Betaproteobacteria</taxon>
        <taxon>Burkholderiales</taxon>
        <taxon>Burkholderiaceae</taxon>
        <taxon>Limnobacter</taxon>
    </lineage>
</organism>
<name>A0AA86J7Q5_9BURK</name>
<dbReference type="AlphaFoldDB" id="A0AA86J7Q5"/>
<dbReference type="SUPFAM" id="SSF55729">
    <property type="entry name" value="Acyl-CoA N-acyltransferases (Nat)"/>
    <property type="match status" value="1"/>
</dbReference>
<dbReference type="RefSeq" id="WP_130555940.1">
    <property type="nucleotide sequence ID" value="NZ_AP028947.1"/>
</dbReference>
<gene>
    <name evidence="1" type="ORF">RGQ30_21010</name>
</gene>
<dbReference type="InterPro" id="IPR016181">
    <property type="entry name" value="Acyl_CoA_acyltransferase"/>
</dbReference>
<proteinExistence type="predicted"/>
<keyword evidence="2" id="KW-1185">Reference proteome</keyword>